<reference evidence="3 4" key="1">
    <citation type="submission" date="2017-02" db="EMBL/GenBank/DDBJ databases">
        <title>The new phylogeny of genus Mycobacterium.</title>
        <authorList>
            <person name="Tortoli E."/>
            <person name="Trovato A."/>
            <person name="Cirillo D.M."/>
        </authorList>
    </citation>
    <scope>NUCLEOTIDE SEQUENCE [LARGE SCALE GENOMIC DNA]</scope>
    <source>
        <strain evidence="3 4">DSM 45057</strain>
    </source>
</reference>
<dbReference type="InterPro" id="IPR023213">
    <property type="entry name" value="CAT-like_dom_sf"/>
</dbReference>
<dbReference type="InterPro" id="IPR004255">
    <property type="entry name" value="O-acyltransferase_WSD1_N"/>
</dbReference>
<dbReference type="Proteomes" id="UP000192284">
    <property type="component" value="Unassembled WGS sequence"/>
</dbReference>
<dbReference type="EMBL" id="MVHE01000006">
    <property type="protein sequence ID" value="ORA23863.1"/>
    <property type="molecule type" value="Genomic_DNA"/>
</dbReference>
<accession>A0A1X0A1B5</accession>
<evidence type="ECO:0000313" key="4">
    <source>
        <dbReference type="Proteomes" id="UP000192284"/>
    </source>
</evidence>
<sequence length="467" mass="50684">MPVKLRPARPPRNSNGQVPQDNRLTSMDQAMFLSLRAMDRDAVVQCVWLYEHPIDFDGLRRFHRNLGDGLLGRRIERSPLPFARHRWVRDRGPADIDVAESARPRAELGDWIDEHAQRPIDPELGPGWRLGALPLTGGATAVSLVASHCLIDGLGVVGAVADAASGKTHDVGYPPPCSRTRLRGLAQDARQTVRGVPEVARAVVAAVKMARRHPHETAPSEPSRPVARPSADGDERAAVPAVAMHIDEAVWDERARELGGTSHHLAAGLAAKFGERTGRRRADDGPVTLQLPLSDRTEDDTRANTLSFVSIDIDPTGVTTDLTDARAAIKRTFETLRAAPEEASPTLPLTPLVPFTPKRVLKRVTEAAFAYSDLPVACSSLGNLTAMAGCPDGTEAEYAFGRGVIQRVMRQHLEQAQGELSLWFLRIGGKMCITVGAYQPGASNSKTELRQLAARTLAEFNLTAVIE</sequence>
<dbReference type="Pfam" id="PF03007">
    <property type="entry name" value="WS_DGAT_cat"/>
    <property type="match status" value="1"/>
</dbReference>
<dbReference type="SUPFAM" id="SSF52777">
    <property type="entry name" value="CoA-dependent acyltransferases"/>
    <property type="match status" value="1"/>
</dbReference>
<dbReference type="AlphaFoldDB" id="A0A1X0A1B5"/>
<proteinExistence type="predicted"/>
<evidence type="ECO:0000259" key="2">
    <source>
        <dbReference type="Pfam" id="PF03007"/>
    </source>
</evidence>
<name>A0A1X0A1B5_MYCAN</name>
<evidence type="ECO:0000256" key="1">
    <source>
        <dbReference type="SAM" id="MobiDB-lite"/>
    </source>
</evidence>
<dbReference type="Gene3D" id="3.30.559.10">
    <property type="entry name" value="Chloramphenicol acetyltransferase-like domain"/>
    <property type="match status" value="1"/>
</dbReference>
<keyword evidence="4" id="KW-1185">Reference proteome</keyword>
<feature type="region of interest" description="Disordered" evidence="1">
    <location>
        <begin position="1"/>
        <end position="22"/>
    </location>
</feature>
<feature type="region of interest" description="Disordered" evidence="1">
    <location>
        <begin position="211"/>
        <end position="236"/>
    </location>
</feature>
<evidence type="ECO:0000313" key="3">
    <source>
        <dbReference type="EMBL" id="ORA23863.1"/>
    </source>
</evidence>
<dbReference type="GO" id="GO:0004144">
    <property type="term" value="F:diacylglycerol O-acyltransferase activity"/>
    <property type="evidence" value="ECO:0007669"/>
    <property type="project" value="InterPro"/>
</dbReference>
<organism evidence="3 4">
    <name type="scientific">Mycobacterium angelicum</name>
    <dbReference type="NCBI Taxonomy" id="470074"/>
    <lineage>
        <taxon>Bacteria</taxon>
        <taxon>Bacillati</taxon>
        <taxon>Actinomycetota</taxon>
        <taxon>Actinomycetes</taxon>
        <taxon>Mycobacteriales</taxon>
        <taxon>Mycobacteriaceae</taxon>
        <taxon>Mycobacterium</taxon>
    </lineage>
</organism>
<feature type="domain" description="O-acyltransferase WSD1-like N-terminal" evidence="2">
    <location>
        <begin position="71"/>
        <end position="229"/>
    </location>
</feature>
<protein>
    <recommendedName>
        <fullName evidence="2">O-acyltransferase WSD1-like N-terminal domain-containing protein</fullName>
    </recommendedName>
</protein>
<dbReference type="GO" id="GO:0045017">
    <property type="term" value="P:glycerolipid biosynthetic process"/>
    <property type="evidence" value="ECO:0007669"/>
    <property type="project" value="InterPro"/>
</dbReference>
<feature type="compositionally biased region" description="Polar residues" evidence="1">
    <location>
        <begin position="12"/>
        <end position="22"/>
    </location>
</feature>
<gene>
    <name evidence="3" type="ORF">BST12_06860</name>
</gene>
<comment type="caution">
    <text evidence="3">The sequence shown here is derived from an EMBL/GenBank/DDBJ whole genome shotgun (WGS) entry which is preliminary data.</text>
</comment>